<feature type="compositionally biased region" description="Basic and acidic residues" evidence="26">
    <location>
        <begin position="481"/>
        <end position="495"/>
    </location>
</feature>
<keyword evidence="5" id="KW-1003">Cell membrane</keyword>
<evidence type="ECO:0000256" key="21">
    <source>
        <dbReference type="ARBA" id="ARBA00031823"/>
    </source>
</evidence>
<keyword evidence="9 28" id="KW-0732">Signal</keyword>
<keyword evidence="6" id="KW-0964">Secreted</keyword>
<dbReference type="SUPFAM" id="SSF56436">
    <property type="entry name" value="C-type lectin-like"/>
    <property type="match status" value="1"/>
</dbReference>
<evidence type="ECO:0000256" key="19">
    <source>
        <dbReference type="ARBA" id="ARBA00029928"/>
    </source>
</evidence>
<dbReference type="GO" id="GO:0009986">
    <property type="term" value="C:cell surface"/>
    <property type="evidence" value="ECO:0007669"/>
    <property type="project" value="UniProtKB-ARBA"/>
</dbReference>
<dbReference type="GO" id="GO:0005902">
    <property type="term" value="C:microvillus"/>
    <property type="evidence" value="ECO:0007669"/>
    <property type="project" value="UniProtKB-SubCell"/>
</dbReference>
<evidence type="ECO:0000256" key="24">
    <source>
        <dbReference type="ARBA" id="ARBA00033395"/>
    </source>
</evidence>
<evidence type="ECO:0000256" key="25">
    <source>
        <dbReference type="PROSITE-ProRule" id="PRU00323"/>
    </source>
</evidence>
<dbReference type="FunFam" id="3.10.100.10:FF:000004">
    <property type="entry name" value="CD44 antigen isoform X2"/>
    <property type="match status" value="1"/>
</dbReference>
<evidence type="ECO:0000256" key="17">
    <source>
        <dbReference type="ARBA" id="ARBA00023273"/>
    </source>
</evidence>
<keyword evidence="11" id="KW-0654">Proteoglycan</keyword>
<evidence type="ECO:0000256" key="20">
    <source>
        <dbReference type="ARBA" id="ARBA00031179"/>
    </source>
</evidence>
<evidence type="ECO:0000256" key="7">
    <source>
        <dbReference type="ARBA" id="ARBA00022553"/>
    </source>
</evidence>
<dbReference type="GO" id="GO:0005576">
    <property type="term" value="C:extracellular region"/>
    <property type="evidence" value="ECO:0007669"/>
    <property type="project" value="UniProtKB-SubCell"/>
</dbReference>
<feature type="chain" id="PRO_5043960345" description="CD44 antigen" evidence="28">
    <location>
        <begin position="21"/>
        <end position="611"/>
    </location>
</feature>
<evidence type="ECO:0000256" key="22">
    <source>
        <dbReference type="ARBA" id="ARBA00032514"/>
    </source>
</evidence>
<evidence type="ECO:0000256" key="10">
    <source>
        <dbReference type="ARBA" id="ARBA00022889"/>
    </source>
</evidence>
<evidence type="ECO:0000256" key="15">
    <source>
        <dbReference type="ARBA" id="ARBA00023170"/>
    </source>
</evidence>
<feature type="compositionally biased region" description="Polar residues" evidence="26">
    <location>
        <begin position="335"/>
        <end position="355"/>
    </location>
</feature>
<keyword evidence="15" id="KW-0675">Receptor</keyword>
<dbReference type="GO" id="GO:0006954">
    <property type="term" value="P:inflammatory response"/>
    <property type="evidence" value="ECO:0007669"/>
    <property type="project" value="TreeGrafter"/>
</dbReference>
<proteinExistence type="predicted"/>
<reference evidence="31" key="1">
    <citation type="submission" date="2025-08" db="UniProtKB">
        <authorList>
            <consortium name="RefSeq"/>
        </authorList>
    </citation>
    <scope>IDENTIFICATION</scope>
</reference>
<keyword evidence="10" id="KW-0130">Cell adhesion</keyword>
<dbReference type="PANTHER" id="PTHR10225:SF6">
    <property type="entry name" value="CD44 ANTIGEN"/>
    <property type="match status" value="1"/>
</dbReference>
<dbReference type="Pfam" id="PF00193">
    <property type="entry name" value="Xlink"/>
    <property type="match status" value="1"/>
</dbReference>
<evidence type="ECO:0000256" key="16">
    <source>
        <dbReference type="ARBA" id="ARBA00023180"/>
    </source>
</evidence>
<name>A0AAX6TFW8_HETGA</name>
<dbReference type="GO" id="GO:0007155">
    <property type="term" value="P:cell adhesion"/>
    <property type="evidence" value="ECO:0007669"/>
    <property type="project" value="UniProtKB-KW"/>
</dbReference>
<dbReference type="GO" id="GO:2000106">
    <property type="term" value="P:regulation of leukocyte apoptotic process"/>
    <property type="evidence" value="ECO:0007669"/>
    <property type="project" value="UniProtKB-ARBA"/>
</dbReference>
<evidence type="ECO:0000256" key="28">
    <source>
        <dbReference type="SAM" id="SignalP"/>
    </source>
</evidence>
<feature type="transmembrane region" description="Helical" evidence="27">
    <location>
        <begin position="519"/>
        <end position="540"/>
    </location>
</feature>
<evidence type="ECO:0000259" key="29">
    <source>
        <dbReference type="PROSITE" id="PS50963"/>
    </source>
</evidence>
<feature type="region of interest" description="Disordered" evidence="26">
    <location>
        <begin position="463"/>
        <end position="513"/>
    </location>
</feature>
<evidence type="ECO:0000313" key="30">
    <source>
        <dbReference type="Proteomes" id="UP000694906"/>
    </source>
</evidence>
<dbReference type="InterPro" id="IPR001231">
    <property type="entry name" value="CD44_antigen"/>
</dbReference>
<evidence type="ECO:0000256" key="13">
    <source>
        <dbReference type="ARBA" id="ARBA00023136"/>
    </source>
</evidence>
<evidence type="ECO:0000256" key="14">
    <source>
        <dbReference type="ARBA" id="ARBA00023157"/>
    </source>
</evidence>
<dbReference type="InterPro" id="IPR016186">
    <property type="entry name" value="C-type_lectin-like/link_sf"/>
</dbReference>
<evidence type="ECO:0000256" key="6">
    <source>
        <dbReference type="ARBA" id="ARBA00022525"/>
    </source>
</evidence>
<keyword evidence="7" id="KW-0597">Phosphoprotein</keyword>
<evidence type="ECO:0000256" key="12">
    <source>
        <dbReference type="ARBA" id="ARBA00022989"/>
    </source>
</evidence>
<evidence type="ECO:0000256" key="3">
    <source>
        <dbReference type="ARBA" id="ARBA00004613"/>
    </source>
</evidence>
<dbReference type="CTD" id="960"/>
<evidence type="ECO:0000256" key="27">
    <source>
        <dbReference type="SAM" id="Phobius"/>
    </source>
</evidence>
<feature type="signal peptide" evidence="28">
    <location>
        <begin position="1"/>
        <end position="20"/>
    </location>
</feature>
<evidence type="ECO:0000256" key="5">
    <source>
        <dbReference type="ARBA" id="ARBA00022475"/>
    </source>
</evidence>
<dbReference type="CDD" id="cd03516">
    <property type="entry name" value="Link_domain_CD44_like"/>
    <property type="match status" value="1"/>
</dbReference>
<keyword evidence="14" id="KW-1015">Disulfide bond</keyword>
<evidence type="ECO:0000256" key="23">
    <source>
        <dbReference type="ARBA" id="ARBA00032917"/>
    </source>
</evidence>
<keyword evidence="30" id="KW-1185">Reference proteome</keyword>
<keyword evidence="13 27" id="KW-0472">Membrane</keyword>
<sequence length="611" mass="66969">MDKFWWRAAWGLCLLQLSLAQVHIDLNITCRYAGVFHVEKNGRYSISRTEAADLCKAFNTTLPTMAQMELALSKGFETCRYGFIEGHVVIPRINPNAICAANNTGVYILPSNTSHYDTYCFNASAPLDEEDCTSVTDLPNSFEGQVTISIVNRDGTRYTKKGEYRTNPEDINPINPLDEDVSSGSSSERSTLGGYSIFHTHLPTTHPTSDLANTGVYGSTSTDSNTMSKGWAPSEENEEDIDIHLSFSGSGIDDDEDFISSTISTTPRVSDHTKQFQDWIQWKPSHSNTEVLLQTTTRMTDVDRNGTSVHGEDWTQDAQPPVIHHEHQDSEETPHSTSTNVDTSHSASVQPTADPNTDLVEDLDRTRPLSVTTQQSDSQSFSTSHGELEEDKDHPTTSTLTSGNRDPAKGGRRGANLPEDSTTSLEGYTPHYPETKENRTLIPVTPANTGAIGETEVTVVEEPNSDVDHSLPGDQDTFIDPNERSHTTSDSKSDGHSSGTRAGASTPSPPQRRPQIPEWLIILASLLALALILAVCIAVNSRRRCGQKKKLVINNGNGAVEDRKPSGLNGEASKSQEMVHLVNKEPSETPDQFMTADETRNLQNVDMKIGV</sequence>
<evidence type="ECO:0000313" key="31">
    <source>
        <dbReference type="RefSeq" id="XP_021120026.1"/>
    </source>
</evidence>
<protein>
    <recommendedName>
        <fullName evidence="4">CD44 antigen</fullName>
    </recommendedName>
    <alternativeName>
        <fullName evidence="24">Extracellular matrix receptor III</fullName>
    </alternativeName>
    <alternativeName>
        <fullName evidence="22">GP90 lymphocyte homing/adhesion receptor</fullName>
    </alternativeName>
    <alternativeName>
        <fullName evidence="21">HUTCH-I</fullName>
    </alternativeName>
    <alternativeName>
        <fullName evidence="23">Hermes antigen</fullName>
    </alternativeName>
    <alternativeName>
        <fullName evidence="20">Hyaluronate receptor</fullName>
    </alternativeName>
    <alternativeName>
        <fullName evidence="18">Phagocytic glycoprotein 1</fullName>
    </alternativeName>
    <alternativeName>
        <fullName evidence="19">Phagocytic glycoprotein I</fullName>
    </alternativeName>
</protein>
<keyword evidence="17" id="KW-0966">Cell projection</keyword>
<feature type="region of interest" description="Disordered" evidence="26">
    <location>
        <begin position="302"/>
        <end position="449"/>
    </location>
</feature>
<dbReference type="InterPro" id="IPR000538">
    <property type="entry name" value="Link_dom"/>
</dbReference>
<dbReference type="GO" id="GO:0016323">
    <property type="term" value="C:basolateral plasma membrane"/>
    <property type="evidence" value="ECO:0007669"/>
    <property type="project" value="TreeGrafter"/>
</dbReference>
<organism evidence="30 31">
    <name type="scientific">Heterocephalus glaber</name>
    <name type="common">Naked mole rat</name>
    <dbReference type="NCBI Taxonomy" id="10181"/>
    <lineage>
        <taxon>Eukaryota</taxon>
        <taxon>Metazoa</taxon>
        <taxon>Chordata</taxon>
        <taxon>Craniata</taxon>
        <taxon>Vertebrata</taxon>
        <taxon>Euteleostomi</taxon>
        <taxon>Mammalia</taxon>
        <taxon>Eutheria</taxon>
        <taxon>Euarchontoglires</taxon>
        <taxon>Glires</taxon>
        <taxon>Rodentia</taxon>
        <taxon>Hystricomorpha</taxon>
        <taxon>Bathyergidae</taxon>
        <taxon>Heterocephalus</taxon>
    </lineage>
</organism>
<evidence type="ECO:0000256" key="26">
    <source>
        <dbReference type="SAM" id="MobiDB-lite"/>
    </source>
</evidence>
<dbReference type="AlphaFoldDB" id="A0AAX6TFW8"/>
<keyword evidence="12 27" id="KW-1133">Transmembrane helix</keyword>
<evidence type="ECO:0000256" key="8">
    <source>
        <dbReference type="ARBA" id="ARBA00022692"/>
    </source>
</evidence>
<evidence type="ECO:0000256" key="4">
    <source>
        <dbReference type="ARBA" id="ARBA00020474"/>
    </source>
</evidence>
<dbReference type="PANTHER" id="PTHR10225">
    <property type="entry name" value="HYALURONAN RECEPTOR"/>
    <property type="match status" value="1"/>
</dbReference>
<dbReference type="GO" id="GO:0035692">
    <property type="term" value="C:macrophage migration inhibitory factor receptor complex"/>
    <property type="evidence" value="ECO:0007669"/>
    <property type="project" value="TreeGrafter"/>
</dbReference>
<feature type="region of interest" description="Disordered" evidence="26">
    <location>
        <begin position="160"/>
        <end position="188"/>
    </location>
</feature>
<comment type="caution">
    <text evidence="25">Lacks conserved residue(s) required for the propagation of feature annotation.</text>
</comment>
<evidence type="ECO:0000256" key="1">
    <source>
        <dbReference type="ARBA" id="ARBA00004105"/>
    </source>
</evidence>
<dbReference type="GO" id="GO:0005540">
    <property type="term" value="F:hyaluronic acid binding"/>
    <property type="evidence" value="ECO:0007669"/>
    <property type="project" value="InterPro"/>
</dbReference>
<dbReference type="Gene3D" id="3.10.100.10">
    <property type="entry name" value="Mannose-Binding Protein A, subunit A"/>
    <property type="match status" value="1"/>
</dbReference>
<comment type="subcellular location">
    <subcellularLocation>
        <location evidence="2">Cell membrane</location>
        <topology evidence="2">Single-pass type I membrane protein</topology>
    </subcellularLocation>
    <subcellularLocation>
        <location evidence="1">Cell projection</location>
        <location evidence="1">Microvillus</location>
    </subcellularLocation>
    <subcellularLocation>
        <location evidence="3">Secreted</location>
    </subcellularLocation>
</comment>
<gene>
    <name evidence="31" type="primary">Cd44</name>
</gene>
<dbReference type="SMART" id="SM00445">
    <property type="entry name" value="LINK"/>
    <property type="match status" value="1"/>
</dbReference>
<feature type="domain" description="Link" evidence="29">
    <location>
        <begin position="34"/>
        <end position="122"/>
    </location>
</feature>
<dbReference type="Proteomes" id="UP000694906">
    <property type="component" value="Unplaced"/>
</dbReference>
<evidence type="ECO:0000256" key="2">
    <source>
        <dbReference type="ARBA" id="ARBA00004251"/>
    </source>
</evidence>
<feature type="compositionally biased region" description="Basic and acidic residues" evidence="26">
    <location>
        <begin position="323"/>
        <end position="334"/>
    </location>
</feature>
<keyword evidence="8 27" id="KW-0812">Transmembrane</keyword>
<dbReference type="RefSeq" id="XP_021120026.1">
    <property type="nucleotide sequence ID" value="XM_021264367.1"/>
</dbReference>
<accession>A0AAX6TFW8</accession>
<dbReference type="PRINTS" id="PR00658">
    <property type="entry name" value="CD44"/>
</dbReference>
<evidence type="ECO:0000256" key="18">
    <source>
        <dbReference type="ARBA" id="ARBA00029917"/>
    </source>
</evidence>
<dbReference type="PROSITE" id="PS01241">
    <property type="entry name" value="LINK_1"/>
    <property type="match status" value="1"/>
</dbReference>
<dbReference type="PROSITE" id="PS50963">
    <property type="entry name" value="LINK_2"/>
    <property type="match status" value="1"/>
</dbReference>
<dbReference type="GeneID" id="101702081"/>
<evidence type="ECO:0000256" key="9">
    <source>
        <dbReference type="ARBA" id="ARBA00022729"/>
    </source>
</evidence>
<dbReference type="GO" id="GO:0070374">
    <property type="term" value="P:positive regulation of ERK1 and ERK2 cascade"/>
    <property type="evidence" value="ECO:0007669"/>
    <property type="project" value="TreeGrafter"/>
</dbReference>
<dbReference type="PRINTS" id="PR01265">
    <property type="entry name" value="LINKMODULE"/>
</dbReference>
<feature type="compositionally biased region" description="Polar residues" evidence="26">
    <location>
        <begin position="496"/>
        <end position="506"/>
    </location>
</feature>
<keyword evidence="16" id="KW-0325">Glycoprotein</keyword>
<dbReference type="InterPro" id="IPR043210">
    <property type="entry name" value="CD44_antigen-like"/>
</dbReference>
<dbReference type="GO" id="GO:0048731">
    <property type="term" value="P:system development"/>
    <property type="evidence" value="ECO:0007669"/>
    <property type="project" value="UniProtKB-ARBA"/>
</dbReference>
<evidence type="ECO:0000256" key="11">
    <source>
        <dbReference type="ARBA" id="ARBA00022974"/>
    </source>
</evidence>
<feature type="compositionally biased region" description="Low complexity" evidence="26">
    <location>
        <begin position="370"/>
        <end position="384"/>
    </location>
</feature>
<dbReference type="GO" id="GO:0004896">
    <property type="term" value="F:cytokine receptor activity"/>
    <property type="evidence" value="ECO:0007669"/>
    <property type="project" value="TreeGrafter"/>
</dbReference>
<dbReference type="GO" id="GO:0009653">
    <property type="term" value="P:anatomical structure morphogenesis"/>
    <property type="evidence" value="ECO:0007669"/>
    <property type="project" value="UniProtKB-ARBA"/>
</dbReference>
<dbReference type="InterPro" id="IPR016187">
    <property type="entry name" value="CTDL_fold"/>
</dbReference>